<dbReference type="EMBL" id="KV722433">
    <property type="protein sequence ID" value="OCH89157.1"/>
    <property type="molecule type" value="Genomic_DNA"/>
</dbReference>
<proteinExistence type="predicted"/>
<name>A0A8E2DJB2_9APHY</name>
<protein>
    <submittedName>
        <fullName evidence="1">Uncharacterized protein</fullName>
    </submittedName>
</protein>
<gene>
    <name evidence="1" type="ORF">OBBRIDRAFT_35278</name>
</gene>
<keyword evidence="2" id="KW-1185">Reference proteome</keyword>
<organism evidence="1 2">
    <name type="scientific">Obba rivulosa</name>
    <dbReference type="NCBI Taxonomy" id="1052685"/>
    <lineage>
        <taxon>Eukaryota</taxon>
        <taxon>Fungi</taxon>
        <taxon>Dikarya</taxon>
        <taxon>Basidiomycota</taxon>
        <taxon>Agaricomycotina</taxon>
        <taxon>Agaricomycetes</taxon>
        <taxon>Polyporales</taxon>
        <taxon>Gelatoporiaceae</taxon>
        <taxon>Obba</taxon>
    </lineage>
</organism>
<sequence length="172" mass="19277">MISMPDSSFVTRYATLLEGCVYTRASASAVCTGLQTAETRRCSCLHITIRRHCLAENLLICYRRSNCATTNPRLEEPTKMIPMLSDLAGFRPLHTTLQTCCGWDTSVHQPRVSTVRTSANFSQSGGAFLCTSWQRVVRDRCSTFPNQTCEDSGLNNDGLVAMSPYVRRLWLR</sequence>
<accession>A0A8E2DJB2</accession>
<dbReference type="Proteomes" id="UP000250043">
    <property type="component" value="Unassembled WGS sequence"/>
</dbReference>
<reference evidence="1 2" key="1">
    <citation type="submission" date="2016-07" db="EMBL/GenBank/DDBJ databases">
        <title>Draft genome of the white-rot fungus Obba rivulosa 3A-2.</title>
        <authorList>
            <consortium name="DOE Joint Genome Institute"/>
            <person name="Miettinen O."/>
            <person name="Riley R."/>
            <person name="Acob R."/>
            <person name="Barry K."/>
            <person name="Cullen D."/>
            <person name="De Vries R."/>
            <person name="Hainaut M."/>
            <person name="Hatakka A."/>
            <person name="Henrissat B."/>
            <person name="Hilden K."/>
            <person name="Kuo R."/>
            <person name="Labutti K."/>
            <person name="Lipzen A."/>
            <person name="Makela M.R."/>
            <person name="Sandor L."/>
            <person name="Spatafora J.W."/>
            <person name="Grigoriev I.V."/>
            <person name="Hibbett D.S."/>
        </authorList>
    </citation>
    <scope>NUCLEOTIDE SEQUENCE [LARGE SCALE GENOMIC DNA]</scope>
    <source>
        <strain evidence="1 2">3A-2</strain>
    </source>
</reference>
<evidence type="ECO:0000313" key="1">
    <source>
        <dbReference type="EMBL" id="OCH89157.1"/>
    </source>
</evidence>
<dbReference type="AlphaFoldDB" id="A0A8E2DJB2"/>
<evidence type="ECO:0000313" key="2">
    <source>
        <dbReference type="Proteomes" id="UP000250043"/>
    </source>
</evidence>